<sequence length="172" mass="20068">MEQPNWQLVASLLQPALIRLIDQLGQQMSPWGWQGEYETQEHWPAETRAEQKQQVKTLRQQWEAAAPEIKPELERQLFELPQPLVSYVLYLERDGLKAHFNLWELCYQICLESYTPQLDRQGITDLPMDQIQVDAQLLDDQGEIDWNALDQKAAQVVTQAFQSLQPQEEAHS</sequence>
<dbReference type="RefSeq" id="WP_161824264.1">
    <property type="nucleotide sequence ID" value="NZ_WVIC01000006.1"/>
</dbReference>
<dbReference type="AlphaFoldDB" id="A0A8K1ZXA4"/>
<comment type="caution">
    <text evidence="1">The sequence shown here is derived from an EMBL/GenBank/DDBJ whole genome shotgun (WGS) entry which is preliminary data.</text>
</comment>
<dbReference type="EMBL" id="WVIC01000006">
    <property type="protein sequence ID" value="NCJ05787.1"/>
    <property type="molecule type" value="Genomic_DNA"/>
</dbReference>
<reference evidence="1" key="1">
    <citation type="submission" date="2019-12" db="EMBL/GenBank/DDBJ databases">
        <title>High-Quality draft genome sequences of three cyanobacteria isolated from the limestone walls of the Old Cathedral of Coimbra.</title>
        <authorList>
            <person name="Tiago I."/>
            <person name="Soares F."/>
            <person name="Portugal A."/>
        </authorList>
    </citation>
    <scope>NUCLEOTIDE SEQUENCE [LARGE SCALE GENOMIC DNA]</scope>
    <source>
        <strain evidence="1">C</strain>
    </source>
</reference>
<evidence type="ECO:0000313" key="1">
    <source>
        <dbReference type="EMBL" id="NCJ05787.1"/>
    </source>
</evidence>
<name>A0A8K1ZXA4_9CYAN</name>
<proteinExistence type="predicted"/>
<keyword evidence="2" id="KW-1185">Reference proteome</keyword>
<accession>A0A8K1ZXA4</accession>
<gene>
    <name evidence="1" type="ORF">GS597_04540</name>
</gene>
<organism evidence="1 2">
    <name type="scientific">Petrachloros mirabilis ULC683</name>
    <dbReference type="NCBI Taxonomy" id="2781853"/>
    <lineage>
        <taxon>Bacteria</taxon>
        <taxon>Bacillati</taxon>
        <taxon>Cyanobacteriota</taxon>
        <taxon>Cyanophyceae</taxon>
        <taxon>Synechococcales</taxon>
        <taxon>Petrachlorosaceae</taxon>
        <taxon>Petrachloros</taxon>
        <taxon>Petrachloros mirabilis</taxon>
    </lineage>
</organism>
<dbReference type="Proteomes" id="UP000607397">
    <property type="component" value="Unassembled WGS sequence"/>
</dbReference>
<protein>
    <submittedName>
        <fullName evidence="1">Uncharacterized protein</fullName>
    </submittedName>
</protein>
<evidence type="ECO:0000313" key="2">
    <source>
        <dbReference type="Proteomes" id="UP000607397"/>
    </source>
</evidence>